<protein>
    <submittedName>
        <fullName evidence="2">Uncharacterized protein</fullName>
    </submittedName>
</protein>
<feature type="transmembrane region" description="Helical" evidence="1">
    <location>
        <begin position="23"/>
        <end position="48"/>
    </location>
</feature>
<dbReference type="EMBL" id="QRYQ01000001">
    <property type="protein sequence ID" value="RGU94083.1"/>
    <property type="molecule type" value="Genomic_DNA"/>
</dbReference>
<organism evidence="2 3">
    <name type="scientific">Holdemanella biformis</name>
    <dbReference type="NCBI Taxonomy" id="1735"/>
    <lineage>
        <taxon>Bacteria</taxon>
        <taxon>Bacillati</taxon>
        <taxon>Bacillota</taxon>
        <taxon>Erysipelotrichia</taxon>
        <taxon>Erysipelotrichales</taxon>
        <taxon>Erysipelotrichaceae</taxon>
        <taxon>Holdemanella</taxon>
    </lineage>
</organism>
<dbReference type="AlphaFoldDB" id="A0A395WFA5"/>
<evidence type="ECO:0000256" key="1">
    <source>
        <dbReference type="SAM" id="Phobius"/>
    </source>
</evidence>
<keyword evidence="1" id="KW-1133">Transmembrane helix</keyword>
<dbReference type="Proteomes" id="UP000265489">
    <property type="component" value="Unassembled WGS sequence"/>
</dbReference>
<proteinExistence type="predicted"/>
<accession>A0A395WFA5</accession>
<keyword evidence="1" id="KW-0472">Membrane</keyword>
<feature type="transmembrane region" description="Helical" evidence="1">
    <location>
        <begin position="54"/>
        <end position="75"/>
    </location>
</feature>
<reference evidence="2 3" key="1">
    <citation type="submission" date="2018-08" db="EMBL/GenBank/DDBJ databases">
        <title>A genome reference for cultivated species of the human gut microbiota.</title>
        <authorList>
            <person name="Zou Y."/>
            <person name="Xue W."/>
            <person name="Luo G."/>
        </authorList>
    </citation>
    <scope>NUCLEOTIDE SEQUENCE [LARGE SCALE GENOMIC DNA]</scope>
    <source>
        <strain evidence="2 3">AF15-20</strain>
    </source>
</reference>
<comment type="caution">
    <text evidence="2">The sequence shown here is derived from an EMBL/GenBank/DDBJ whole genome shotgun (WGS) entry which is preliminary data.</text>
</comment>
<evidence type="ECO:0000313" key="3">
    <source>
        <dbReference type="Proteomes" id="UP000265489"/>
    </source>
</evidence>
<evidence type="ECO:0000313" key="2">
    <source>
        <dbReference type="EMBL" id="RGU94083.1"/>
    </source>
</evidence>
<sequence>MMFIKMNKKYTKRIMGYEEIRPFWYFFDLKAYMIMACMMGGGIGFRAMGIFSDIFIVFFYSGLGCALALAGITFLRNHIQYENLLLD</sequence>
<name>A0A395WFA5_9FIRM</name>
<gene>
    <name evidence="2" type="ORF">DWW32_00790</name>
</gene>
<keyword evidence="1" id="KW-0812">Transmembrane</keyword>